<dbReference type="eggNOG" id="COG0637">
    <property type="taxonomic scope" value="Bacteria"/>
</dbReference>
<dbReference type="Pfam" id="PF00702">
    <property type="entry name" value="Hydrolase"/>
    <property type="match status" value="1"/>
</dbReference>
<dbReference type="InterPro" id="IPR051806">
    <property type="entry name" value="HAD-like_SPP"/>
</dbReference>
<dbReference type="PANTHER" id="PTHR43481:SF4">
    <property type="entry name" value="GLYCEROL-1-PHOSPHATE PHOSPHOHYDROLASE 1-RELATED"/>
    <property type="match status" value="1"/>
</dbReference>
<gene>
    <name evidence="1" type="ORF">KCH_06600</name>
</gene>
<dbReference type="Gene3D" id="3.40.50.1000">
    <property type="entry name" value="HAD superfamily/HAD-like"/>
    <property type="match status" value="1"/>
</dbReference>
<dbReference type="InterPro" id="IPR006439">
    <property type="entry name" value="HAD-SF_hydro_IA"/>
</dbReference>
<dbReference type="InterPro" id="IPR023198">
    <property type="entry name" value="PGP-like_dom2"/>
</dbReference>
<evidence type="ECO:0000313" key="1">
    <source>
        <dbReference type="EMBL" id="KDN87550.1"/>
    </source>
</evidence>
<dbReference type="AlphaFoldDB" id="A0A066ZBL3"/>
<dbReference type="GO" id="GO:0050308">
    <property type="term" value="F:sugar-phosphatase activity"/>
    <property type="evidence" value="ECO:0007669"/>
    <property type="project" value="TreeGrafter"/>
</dbReference>
<name>A0A066ZBL3_9ACTN</name>
<dbReference type="PANTHER" id="PTHR43481">
    <property type="entry name" value="FRUCTOSE-1-PHOSPHATE PHOSPHATASE"/>
    <property type="match status" value="1"/>
</dbReference>
<dbReference type="Gene3D" id="1.10.150.240">
    <property type="entry name" value="Putative phosphatase, domain 2"/>
    <property type="match status" value="1"/>
</dbReference>
<dbReference type="NCBIfam" id="TIGR01509">
    <property type="entry name" value="HAD-SF-IA-v3"/>
    <property type="match status" value="1"/>
</dbReference>
<dbReference type="Proteomes" id="UP000027178">
    <property type="component" value="Unassembled WGS sequence"/>
</dbReference>
<reference evidence="1 2" key="1">
    <citation type="submission" date="2014-05" db="EMBL/GenBank/DDBJ databases">
        <title>Draft Genome Sequence of Kitasatospora cheerisanensis KCTC 2395.</title>
        <authorList>
            <person name="Nam D.H."/>
        </authorList>
    </citation>
    <scope>NUCLEOTIDE SEQUENCE [LARGE SCALE GENOMIC DNA]</scope>
    <source>
        <strain evidence="1 2">KCTC 2395</strain>
    </source>
</reference>
<accession>A0A066ZBL3</accession>
<keyword evidence="2" id="KW-1185">Reference proteome</keyword>
<dbReference type="PATRIC" id="fig|1348663.4.peg.629"/>
<comment type="caution">
    <text evidence="1">The sequence shown here is derived from an EMBL/GenBank/DDBJ whole genome shotgun (WGS) entry which is preliminary data.</text>
</comment>
<protein>
    <submittedName>
        <fullName evidence="1">Cytochrome-c oxidase</fullName>
        <ecNumber evidence="1">1.9.3.1</ecNumber>
    </submittedName>
</protein>
<dbReference type="EMBL" id="JNBY01000028">
    <property type="protein sequence ID" value="KDN87550.1"/>
    <property type="molecule type" value="Genomic_DNA"/>
</dbReference>
<evidence type="ECO:0000313" key="2">
    <source>
        <dbReference type="Proteomes" id="UP000027178"/>
    </source>
</evidence>
<dbReference type="CDD" id="cd07505">
    <property type="entry name" value="HAD_BPGM-like"/>
    <property type="match status" value="1"/>
</dbReference>
<sequence>MRAGRPGHFAALSDTLAPLGIEVGWSWYLTHTGTSTPETIGDALRRHGVTPVEPVDALVAVCEERYLDHLAEVREIPRVADLARSLAGRLPLAVASGGMRRTVQATMAHLGLTGLFSCTVTRDDVAEGKPAPEIFLLAAERLGVDPARCLVLEDSDSGLLAAHRAGMAAVDIRTDAF</sequence>
<dbReference type="HOGENOM" id="CLU_045011_13_3_11"/>
<proteinExistence type="predicted"/>
<dbReference type="InterPro" id="IPR036412">
    <property type="entry name" value="HAD-like_sf"/>
</dbReference>
<organism evidence="1 2">
    <name type="scientific">Kitasatospora cheerisanensis KCTC 2395</name>
    <dbReference type="NCBI Taxonomy" id="1348663"/>
    <lineage>
        <taxon>Bacteria</taxon>
        <taxon>Bacillati</taxon>
        <taxon>Actinomycetota</taxon>
        <taxon>Actinomycetes</taxon>
        <taxon>Kitasatosporales</taxon>
        <taxon>Streptomycetaceae</taxon>
        <taxon>Kitasatospora</taxon>
    </lineage>
</organism>
<dbReference type="SUPFAM" id="SSF56784">
    <property type="entry name" value="HAD-like"/>
    <property type="match status" value="1"/>
</dbReference>
<keyword evidence="1" id="KW-0560">Oxidoreductase</keyword>
<dbReference type="InterPro" id="IPR023214">
    <property type="entry name" value="HAD_sf"/>
</dbReference>
<dbReference type="RefSeq" id="WP_208865912.1">
    <property type="nucleotide sequence ID" value="NZ_KK853997.1"/>
</dbReference>
<dbReference type="EC" id="1.9.3.1" evidence="1"/>
<dbReference type="GO" id="GO:0016491">
    <property type="term" value="F:oxidoreductase activity"/>
    <property type="evidence" value="ECO:0007669"/>
    <property type="project" value="UniProtKB-KW"/>
</dbReference>